<keyword evidence="11" id="KW-0460">Magnesium</keyword>
<dbReference type="InterPro" id="IPR022953">
    <property type="entry name" value="ATP_PFK"/>
</dbReference>
<evidence type="ECO:0000256" key="12">
    <source>
        <dbReference type="ARBA" id="ARBA00023152"/>
    </source>
</evidence>
<keyword evidence="8" id="KW-0547">Nucleotide-binding</keyword>
<dbReference type="GO" id="GO:0003872">
    <property type="term" value="F:6-phosphofructokinase activity"/>
    <property type="evidence" value="ECO:0007669"/>
    <property type="project" value="UniProtKB-EC"/>
</dbReference>
<keyword evidence="7" id="KW-0479">Metal-binding</keyword>
<evidence type="ECO:0000256" key="3">
    <source>
        <dbReference type="ARBA" id="ARBA00004679"/>
    </source>
</evidence>
<evidence type="ECO:0000256" key="5">
    <source>
        <dbReference type="ARBA" id="ARBA00022490"/>
    </source>
</evidence>
<dbReference type="EMBL" id="BLXT01002480">
    <property type="protein sequence ID" value="GFN94867.1"/>
    <property type="molecule type" value="Genomic_DNA"/>
</dbReference>
<proteinExistence type="predicted"/>
<dbReference type="SUPFAM" id="SSF53784">
    <property type="entry name" value="Phosphofructokinase"/>
    <property type="match status" value="1"/>
</dbReference>
<dbReference type="PANTHER" id="PTHR13697">
    <property type="entry name" value="PHOSPHOFRUCTOKINASE"/>
    <property type="match status" value="1"/>
</dbReference>
<evidence type="ECO:0000256" key="10">
    <source>
        <dbReference type="ARBA" id="ARBA00022840"/>
    </source>
</evidence>
<evidence type="ECO:0000256" key="4">
    <source>
        <dbReference type="ARBA" id="ARBA00012055"/>
    </source>
</evidence>
<comment type="catalytic activity">
    <reaction evidence="13">
        <text>beta-D-fructose 6-phosphate + ATP = beta-D-fructose 1,6-bisphosphate + ADP + H(+)</text>
        <dbReference type="Rhea" id="RHEA:16109"/>
        <dbReference type="ChEBI" id="CHEBI:15378"/>
        <dbReference type="ChEBI" id="CHEBI:30616"/>
        <dbReference type="ChEBI" id="CHEBI:32966"/>
        <dbReference type="ChEBI" id="CHEBI:57634"/>
        <dbReference type="ChEBI" id="CHEBI:456216"/>
        <dbReference type="EC" id="2.7.1.11"/>
    </reaction>
</comment>
<dbReference type="GO" id="GO:0061621">
    <property type="term" value="P:canonical glycolysis"/>
    <property type="evidence" value="ECO:0007669"/>
    <property type="project" value="TreeGrafter"/>
</dbReference>
<evidence type="ECO:0000256" key="2">
    <source>
        <dbReference type="ARBA" id="ARBA00004496"/>
    </source>
</evidence>
<dbReference type="InterPro" id="IPR035966">
    <property type="entry name" value="PKF_sf"/>
</dbReference>
<keyword evidence="5" id="KW-0963">Cytoplasm</keyword>
<evidence type="ECO:0000256" key="8">
    <source>
        <dbReference type="ARBA" id="ARBA00022741"/>
    </source>
</evidence>
<accession>A0AAV3ZK40</accession>
<dbReference type="Proteomes" id="UP000735302">
    <property type="component" value="Unassembled WGS sequence"/>
</dbReference>
<evidence type="ECO:0000256" key="11">
    <source>
        <dbReference type="ARBA" id="ARBA00022842"/>
    </source>
</evidence>
<protein>
    <recommendedName>
        <fullName evidence="4">6-phosphofructokinase</fullName>
        <ecNumber evidence="4">2.7.1.11</ecNumber>
    </recommendedName>
</protein>
<dbReference type="GO" id="GO:0070095">
    <property type="term" value="F:fructose-6-phosphate binding"/>
    <property type="evidence" value="ECO:0007669"/>
    <property type="project" value="TreeGrafter"/>
</dbReference>
<comment type="pathway">
    <text evidence="3">Carbohydrate degradation; glycolysis; D-glyceraldehyde 3-phosphate and glycerone phosphate from D-glucose: step 3/4.</text>
</comment>
<dbReference type="GO" id="GO:0046872">
    <property type="term" value="F:metal ion binding"/>
    <property type="evidence" value="ECO:0007669"/>
    <property type="project" value="UniProtKB-KW"/>
</dbReference>
<name>A0AAV3ZK40_9GAST</name>
<organism evidence="15 16">
    <name type="scientific">Plakobranchus ocellatus</name>
    <dbReference type="NCBI Taxonomy" id="259542"/>
    <lineage>
        <taxon>Eukaryota</taxon>
        <taxon>Metazoa</taxon>
        <taxon>Spiralia</taxon>
        <taxon>Lophotrochozoa</taxon>
        <taxon>Mollusca</taxon>
        <taxon>Gastropoda</taxon>
        <taxon>Heterobranchia</taxon>
        <taxon>Euthyneura</taxon>
        <taxon>Panpulmonata</taxon>
        <taxon>Sacoglossa</taxon>
        <taxon>Placobranchoidea</taxon>
        <taxon>Plakobranchidae</taxon>
        <taxon>Plakobranchus</taxon>
    </lineage>
</organism>
<dbReference type="GO" id="GO:0005945">
    <property type="term" value="C:6-phosphofructokinase complex"/>
    <property type="evidence" value="ECO:0007669"/>
    <property type="project" value="TreeGrafter"/>
</dbReference>
<dbReference type="GO" id="GO:0006002">
    <property type="term" value="P:fructose 6-phosphate metabolic process"/>
    <property type="evidence" value="ECO:0007669"/>
    <property type="project" value="InterPro"/>
</dbReference>
<dbReference type="PANTHER" id="PTHR13697:SF4">
    <property type="entry name" value="ATP-DEPENDENT 6-PHOSPHOFRUCTOKINASE"/>
    <property type="match status" value="1"/>
</dbReference>
<dbReference type="Pfam" id="PF00365">
    <property type="entry name" value="PFK"/>
    <property type="match status" value="1"/>
</dbReference>
<comment type="subcellular location">
    <subcellularLocation>
        <location evidence="2">Cytoplasm</location>
    </subcellularLocation>
</comment>
<keyword evidence="9" id="KW-0418">Kinase</keyword>
<dbReference type="GO" id="GO:0016208">
    <property type="term" value="F:AMP binding"/>
    <property type="evidence" value="ECO:0007669"/>
    <property type="project" value="TreeGrafter"/>
</dbReference>
<dbReference type="GO" id="GO:0030388">
    <property type="term" value="P:fructose 1,6-bisphosphate metabolic process"/>
    <property type="evidence" value="ECO:0007669"/>
    <property type="project" value="TreeGrafter"/>
</dbReference>
<evidence type="ECO:0000313" key="16">
    <source>
        <dbReference type="Proteomes" id="UP000735302"/>
    </source>
</evidence>
<evidence type="ECO:0000256" key="7">
    <source>
        <dbReference type="ARBA" id="ARBA00022723"/>
    </source>
</evidence>
<reference evidence="15 16" key="1">
    <citation type="journal article" date="2021" name="Elife">
        <title>Chloroplast acquisition without the gene transfer in kleptoplastic sea slugs, Plakobranchus ocellatus.</title>
        <authorList>
            <person name="Maeda T."/>
            <person name="Takahashi S."/>
            <person name="Yoshida T."/>
            <person name="Shimamura S."/>
            <person name="Takaki Y."/>
            <person name="Nagai Y."/>
            <person name="Toyoda A."/>
            <person name="Suzuki Y."/>
            <person name="Arimoto A."/>
            <person name="Ishii H."/>
            <person name="Satoh N."/>
            <person name="Nishiyama T."/>
            <person name="Hasebe M."/>
            <person name="Maruyama T."/>
            <person name="Minagawa J."/>
            <person name="Obokata J."/>
            <person name="Shigenobu S."/>
        </authorList>
    </citation>
    <scope>NUCLEOTIDE SEQUENCE [LARGE SCALE GENOMIC DNA]</scope>
</reference>
<dbReference type="EC" id="2.7.1.11" evidence="4"/>
<evidence type="ECO:0000256" key="9">
    <source>
        <dbReference type="ARBA" id="ARBA00022777"/>
    </source>
</evidence>
<dbReference type="Gene3D" id="3.40.50.450">
    <property type="match status" value="1"/>
</dbReference>
<feature type="domain" description="Phosphofructokinase" evidence="14">
    <location>
        <begin position="15"/>
        <end position="84"/>
    </location>
</feature>
<dbReference type="PRINTS" id="PR00476">
    <property type="entry name" value="PHFRCTKINASE"/>
</dbReference>
<comment type="cofactor">
    <cofactor evidence="1">
        <name>Mg(2+)</name>
        <dbReference type="ChEBI" id="CHEBI:18420"/>
    </cofactor>
</comment>
<keyword evidence="12" id="KW-0324">Glycolysis</keyword>
<keyword evidence="10" id="KW-0067">ATP-binding</keyword>
<keyword evidence="6" id="KW-0808">Transferase</keyword>
<evidence type="ECO:0000256" key="13">
    <source>
        <dbReference type="ARBA" id="ARBA00048070"/>
    </source>
</evidence>
<dbReference type="InterPro" id="IPR000023">
    <property type="entry name" value="Phosphofructokinase_dom"/>
</dbReference>
<gene>
    <name evidence="15" type="ORF">PoB_002137300</name>
</gene>
<dbReference type="GO" id="GO:0048029">
    <property type="term" value="F:monosaccharide binding"/>
    <property type="evidence" value="ECO:0007669"/>
    <property type="project" value="TreeGrafter"/>
</dbReference>
<evidence type="ECO:0000256" key="1">
    <source>
        <dbReference type="ARBA" id="ARBA00001946"/>
    </source>
</evidence>
<dbReference type="GO" id="GO:0042802">
    <property type="term" value="F:identical protein binding"/>
    <property type="evidence" value="ECO:0007669"/>
    <property type="project" value="TreeGrafter"/>
</dbReference>
<evidence type="ECO:0000256" key="6">
    <source>
        <dbReference type="ARBA" id="ARBA00022679"/>
    </source>
</evidence>
<keyword evidence="16" id="KW-1185">Reference proteome</keyword>
<sequence>MLVTHHGRGSWSGTRIGLITAGDDAQGVNATLRAVVRMGVYFGCTVIFIREGFKGLIDGQAENFVEATWNSTSDTMGEAGTFIKRLLTYV</sequence>
<dbReference type="GO" id="GO:0005524">
    <property type="term" value="F:ATP binding"/>
    <property type="evidence" value="ECO:0007669"/>
    <property type="project" value="UniProtKB-KW"/>
</dbReference>
<dbReference type="AlphaFoldDB" id="A0AAV3ZK40"/>
<comment type="caution">
    <text evidence="15">The sequence shown here is derived from an EMBL/GenBank/DDBJ whole genome shotgun (WGS) entry which is preliminary data.</text>
</comment>
<evidence type="ECO:0000259" key="14">
    <source>
        <dbReference type="Pfam" id="PF00365"/>
    </source>
</evidence>
<evidence type="ECO:0000313" key="15">
    <source>
        <dbReference type="EMBL" id="GFN94867.1"/>
    </source>
</evidence>